<reference evidence="9 10" key="1">
    <citation type="journal article" date="2023" name="IScience">
        <title>Expanded male sex-determining region conserved during the evolution of homothallism in the green alga Volvox.</title>
        <authorList>
            <person name="Yamamoto K."/>
            <person name="Matsuzaki R."/>
            <person name="Mahakham W."/>
            <person name="Heman W."/>
            <person name="Sekimoto H."/>
            <person name="Kawachi M."/>
            <person name="Minakuchi Y."/>
            <person name="Toyoda A."/>
            <person name="Nozaki H."/>
        </authorList>
    </citation>
    <scope>NUCLEOTIDE SEQUENCE [LARGE SCALE GENOMIC DNA]</scope>
    <source>
        <strain evidence="9 10">NIES-4468</strain>
    </source>
</reference>
<proteinExistence type="inferred from homology"/>
<evidence type="ECO:0000256" key="3">
    <source>
        <dbReference type="ARBA" id="ARBA00022723"/>
    </source>
</evidence>
<feature type="domain" description="MPN" evidence="8">
    <location>
        <begin position="6"/>
        <end position="155"/>
    </location>
</feature>
<evidence type="ECO:0000313" key="10">
    <source>
        <dbReference type="Proteomes" id="UP001165090"/>
    </source>
</evidence>
<dbReference type="Proteomes" id="UP001165090">
    <property type="component" value="Unassembled WGS sequence"/>
</dbReference>
<comment type="similarity">
    <text evidence="1">Belongs to the peptidase M67A family. BRCC36 subfamily.</text>
</comment>
<keyword evidence="7" id="KW-0482">Metalloprotease</keyword>
<name>A0ABQ5S6I8_9CHLO</name>
<evidence type="ECO:0000256" key="1">
    <source>
        <dbReference type="ARBA" id="ARBA00008021"/>
    </source>
</evidence>
<dbReference type="PROSITE" id="PS50249">
    <property type="entry name" value="MPN"/>
    <property type="match status" value="1"/>
</dbReference>
<keyword evidence="4" id="KW-0833">Ubl conjugation pathway</keyword>
<evidence type="ECO:0000256" key="4">
    <source>
        <dbReference type="ARBA" id="ARBA00022786"/>
    </source>
</evidence>
<dbReference type="InterPro" id="IPR033860">
    <property type="entry name" value="MPN_BRCC36"/>
</dbReference>
<evidence type="ECO:0000256" key="7">
    <source>
        <dbReference type="ARBA" id="ARBA00023049"/>
    </source>
</evidence>
<dbReference type="Gene3D" id="3.40.140.10">
    <property type="entry name" value="Cytidine Deaminase, domain 2"/>
    <property type="match status" value="1"/>
</dbReference>
<keyword evidence="3" id="KW-0479">Metal-binding</keyword>
<dbReference type="EMBL" id="BSDZ01000022">
    <property type="protein sequence ID" value="GLI65123.1"/>
    <property type="molecule type" value="Genomic_DNA"/>
</dbReference>
<comment type="caution">
    <text evidence="9">The sequence shown here is derived from an EMBL/GenBank/DDBJ whole genome shotgun (WGS) entry which is preliminary data.</text>
</comment>
<dbReference type="InterPro" id="IPR037518">
    <property type="entry name" value="MPN"/>
</dbReference>
<evidence type="ECO:0000256" key="2">
    <source>
        <dbReference type="ARBA" id="ARBA00022670"/>
    </source>
</evidence>
<keyword evidence="2" id="KW-0645">Protease</keyword>
<evidence type="ECO:0000256" key="5">
    <source>
        <dbReference type="ARBA" id="ARBA00022801"/>
    </source>
</evidence>
<sequence>MSLQRVEVTQEVLLAVLAHAHSTESEEVMGLLLGDVMDDVSSSGGAVCRVSLAFPQIRMDRRKDRVETSPEQMARCSAHAERLSRETGLRTRVVGWYHSHPHITVLPSHVDVRTQGMYQLLDPGFVGLIVSTFNRDAASQACTVQLTAFQSQPDGVGIMGAGAPGGVSELMAPLVRKEIRVSLVPSATSLERSFSDLLVVQRILIMEETEVYKKALALAAATAAAAGGGSHCSSTTTAAASDTLSGPSWELAEVHHAGVYQAHMIRLVETSLRPALTSMTALVSQQRLQERQLRAQVAQLEAMVAGAAVGKAAAAIATPLAGQQ</sequence>
<keyword evidence="6" id="KW-0862">Zinc</keyword>
<protein>
    <recommendedName>
        <fullName evidence="8">MPN domain-containing protein</fullName>
    </recommendedName>
</protein>
<dbReference type="SUPFAM" id="SSF102712">
    <property type="entry name" value="JAB1/MPN domain"/>
    <property type="match status" value="1"/>
</dbReference>
<dbReference type="InterPro" id="IPR000555">
    <property type="entry name" value="JAMM/MPN+_dom"/>
</dbReference>
<dbReference type="SMART" id="SM00232">
    <property type="entry name" value="JAB_MPN"/>
    <property type="match status" value="1"/>
</dbReference>
<keyword evidence="5" id="KW-0378">Hydrolase</keyword>
<evidence type="ECO:0000313" key="9">
    <source>
        <dbReference type="EMBL" id="GLI65123.1"/>
    </source>
</evidence>
<dbReference type="CDD" id="cd08068">
    <property type="entry name" value="MPN_BRCC36"/>
    <property type="match status" value="1"/>
</dbReference>
<keyword evidence="10" id="KW-1185">Reference proteome</keyword>
<dbReference type="Pfam" id="PF18110">
    <property type="entry name" value="BRCC36_C"/>
    <property type="match status" value="1"/>
</dbReference>
<dbReference type="InterPro" id="IPR050242">
    <property type="entry name" value="JAMM_MPN+_peptidase_M67A"/>
</dbReference>
<dbReference type="Pfam" id="PF01398">
    <property type="entry name" value="JAB"/>
    <property type="match status" value="1"/>
</dbReference>
<evidence type="ECO:0000259" key="8">
    <source>
        <dbReference type="PROSITE" id="PS50249"/>
    </source>
</evidence>
<dbReference type="InterPro" id="IPR040749">
    <property type="entry name" value="BRCC36_C"/>
</dbReference>
<gene>
    <name evidence="9" type="ORF">VaNZ11_008576</name>
</gene>
<dbReference type="PANTHER" id="PTHR10410">
    <property type="entry name" value="EUKARYOTIC TRANSLATION INITIATION FACTOR 3 -RELATED"/>
    <property type="match status" value="1"/>
</dbReference>
<accession>A0ABQ5S6I8</accession>
<evidence type="ECO:0000256" key="6">
    <source>
        <dbReference type="ARBA" id="ARBA00022833"/>
    </source>
</evidence>
<organism evidence="9 10">
    <name type="scientific">Volvox africanus</name>
    <dbReference type="NCBI Taxonomy" id="51714"/>
    <lineage>
        <taxon>Eukaryota</taxon>
        <taxon>Viridiplantae</taxon>
        <taxon>Chlorophyta</taxon>
        <taxon>core chlorophytes</taxon>
        <taxon>Chlorophyceae</taxon>
        <taxon>CS clade</taxon>
        <taxon>Chlamydomonadales</taxon>
        <taxon>Volvocaceae</taxon>
        <taxon>Volvox</taxon>
    </lineage>
</organism>